<proteinExistence type="predicted"/>
<dbReference type="AlphaFoldDB" id="A0ABD5VE90"/>
<dbReference type="Proteomes" id="UP001596395">
    <property type="component" value="Unassembled WGS sequence"/>
</dbReference>
<dbReference type="SUPFAM" id="SSF54427">
    <property type="entry name" value="NTF2-like"/>
    <property type="match status" value="1"/>
</dbReference>
<evidence type="ECO:0000313" key="2">
    <source>
        <dbReference type="Proteomes" id="UP001596395"/>
    </source>
</evidence>
<gene>
    <name evidence="1" type="ORF">ACFQGB_03800</name>
</gene>
<keyword evidence="2" id="KW-1185">Reference proteome</keyword>
<dbReference type="Pfam" id="PF07366">
    <property type="entry name" value="SnoaL"/>
    <property type="match status" value="1"/>
</dbReference>
<sequence>MATKTGQESNERIARRYPEEVVTKGDIDLIDELCTVDVLDHSPLGELQGHQELKNQIEMLRGGFSDFSASVDEVIAEGDLVAMRVTLRGTHDGEFMGTEATGKSFEVPNMIFTRVENGQIAERWVVPDMFGMLTQIGVVERPTA</sequence>
<dbReference type="PANTHER" id="PTHR38436:SF1">
    <property type="entry name" value="ESTER CYCLASE"/>
    <property type="match status" value="1"/>
</dbReference>
<organism evidence="1 2">
    <name type="scientific">Halorubellus litoreus</name>
    <dbReference type="NCBI Taxonomy" id="755308"/>
    <lineage>
        <taxon>Archaea</taxon>
        <taxon>Methanobacteriati</taxon>
        <taxon>Methanobacteriota</taxon>
        <taxon>Stenosarchaea group</taxon>
        <taxon>Halobacteria</taxon>
        <taxon>Halobacteriales</taxon>
        <taxon>Halorubellaceae</taxon>
        <taxon>Halorubellus</taxon>
    </lineage>
</organism>
<comment type="caution">
    <text evidence="1">The sequence shown here is derived from an EMBL/GenBank/DDBJ whole genome shotgun (WGS) entry which is preliminary data.</text>
</comment>
<evidence type="ECO:0000313" key="1">
    <source>
        <dbReference type="EMBL" id="MFC6951978.1"/>
    </source>
</evidence>
<accession>A0ABD5VE90</accession>
<dbReference type="InterPro" id="IPR032710">
    <property type="entry name" value="NTF2-like_dom_sf"/>
</dbReference>
<reference evidence="1 2" key="1">
    <citation type="journal article" date="2019" name="Int. J. Syst. Evol. Microbiol.">
        <title>The Global Catalogue of Microorganisms (GCM) 10K type strain sequencing project: providing services to taxonomists for standard genome sequencing and annotation.</title>
        <authorList>
            <consortium name="The Broad Institute Genomics Platform"/>
            <consortium name="The Broad Institute Genome Sequencing Center for Infectious Disease"/>
            <person name="Wu L."/>
            <person name="Ma J."/>
        </authorList>
    </citation>
    <scope>NUCLEOTIDE SEQUENCE [LARGE SCALE GENOMIC DNA]</scope>
    <source>
        <strain evidence="1 2">GX26</strain>
    </source>
</reference>
<dbReference type="EMBL" id="JBHSXN010000001">
    <property type="protein sequence ID" value="MFC6951978.1"/>
    <property type="molecule type" value="Genomic_DNA"/>
</dbReference>
<protein>
    <submittedName>
        <fullName evidence="1">Ester cyclase</fullName>
    </submittedName>
</protein>
<dbReference type="Gene3D" id="3.10.450.50">
    <property type="match status" value="1"/>
</dbReference>
<dbReference type="InterPro" id="IPR009959">
    <property type="entry name" value="Cyclase_SnoaL-like"/>
</dbReference>
<dbReference type="RefSeq" id="WP_336348979.1">
    <property type="nucleotide sequence ID" value="NZ_JAZAQL010000001.1"/>
</dbReference>
<dbReference type="PANTHER" id="PTHR38436">
    <property type="entry name" value="POLYKETIDE CYCLASE SNOAL-LIKE DOMAIN"/>
    <property type="match status" value="1"/>
</dbReference>
<name>A0ABD5VE90_9EURY</name>